<gene>
    <name evidence="3" type="ORF">METZ01_LOCUS123169</name>
</gene>
<sequence>VRSKQLFVALGTGVSWLVLAAAVLLAGGMLIDWKYDLTRDVRVLFLMVDAVVLVTIFLRHIYTPLSNQLDDDEVALEVEKATPEFRSRLIAATQFGVGEKTEDTAAVFVRALVKQTEEMARPKNFNNIVPVDGFARAFVLTLMVAGLGVLAYNKYQPDSGALLSRAFLAQDVDVPRFTHIDKITVKPGDVIARGDDLTIEVTLKETSRVKPPTAVIAIGYASAARATPHTCTNAAGIYSLALENVRESFKVIVTANDARKTREVEVVPRPAVREIVFEQEFPTYTGLNPQSRRRGDLTLLVGSKLKIEVTANKPVASGYVNIITEGEAKTEPMTVDGKESSRLTATLPLGDMNIIGFNVKLEDKHGFKSRNEAMYRITMLPDKPPVVRVLEPVRKETKVTQRARIPIMVSVKDDYGVKKLELLVQHGNSPPMPFALQTEKATGRLQRVPFDWKIVDLKFPIGTEVKFWARAVDGNDRQRNELRAYDKDKDGRISRAEYSGLKVSFDNLDRNSDGYIYLRDFADDEENPDFSAGKMEMPGVGDSRELFALVVTDEEKRRDLNNRATDSITGVNETAINQEKLNRELGEIIRARVITSTKQDE</sequence>
<evidence type="ECO:0000256" key="1">
    <source>
        <dbReference type="SAM" id="Phobius"/>
    </source>
</evidence>
<organism evidence="3">
    <name type="scientific">marine metagenome</name>
    <dbReference type="NCBI Taxonomy" id="408172"/>
    <lineage>
        <taxon>unclassified sequences</taxon>
        <taxon>metagenomes</taxon>
        <taxon>ecological metagenomes</taxon>
    </lineage>
</organism>
<dbReference type="InterPro" id="IPR018247">
    <property type="entry name" value="EF_Hand_1_Ca_BS"/>
</dbReference>
<evidence type="ECO:0000313" key="3">
    <source>
        <dbReference type="EMBL" id="SVA70315.1"/>
    </source>
</evidence>
<accession>A0A381Y034</accession>
<dbReference type="GO" id="GO:0005509">
    <property type="term" value="F:calcium ion binding"/>
    <property type="evidence" value="ECO:0007669"/>
    <property type="project" value="InterPro"/>
</dbReference>
<dbReference type="SUPFAM" id="SSF47473">
    <property type="entry name" value="EF-hand"/>
    <property type="match status" value="1"/>
</dbReference>
<keyword evidence="1" id="KW-0812">Transmembrane</keyword>
<dbReference type="Gene3D" id="1.10.238.10">
    <property type="entry name" value="EF-hand"/>
    <property type="match status" value="1"/>
</dbReference>
<dbReference type="EMBL" id="UINC01016992">
    <property type="protein sequence ID" value="SVA70315.1"/>
    <property type="molecule type" value="Genomic_DNA"/>
</dbReference>
<feature type="transmembrane region" description="Helical" evidence="1">
    <location>
        <begin position="133"/>
        <end position="152"/>
    </location>
</feature>
<keyword evidence="1" id="KW-0472">Membrane</keyword>
<dbReference type="InterPro" id="IPR002048">
    <property type="entry name" value="EF_hand_dom"/>
</dbReference>
<feature type="domain" description="EF-hand" evidence="2">
    <location>
        <begin position="473"/>
        <end position="508"/>
    </location>
</feature>
<dbReference type="PROSITE" id="PS50222">
    <property type="entry name" value="EF_HAND_2"/>
    <property type="match status" value="1"/>
</dbReference>
<feature type="transmembrane region" description="Helical" evidence="1">
    <location>
        <begin position="6"/>
        <end position="31"/>
    </location>
</feature>
<evidence type="ECO:0000259" key="2">
    <source>
        <dbReference type="PROSITE" id="PS50222"/>
    </source>
</evidence>
<keyword evidence="1" id="KW-1133">Transmembrane helix</keyword>
<dbReference type="AlphaFoldDB" id="A0A381Y034"/>
<feature type="transmembrane region" description="Helical" evidence="1">
    <location>
        <begin position="43"/>
        <end position="62"/>
    </location>
</feature>
<feature type="non-terminal residue" evidence="3">
    <location>
        <position position="1"/>
    </location>
</feature>
<protein>
    <recommendedName>
        <fullName evidence="2">EF-hand domain-containing protein</fullName>
    </recommendedName>
</protein>
<name>A0A381Y034_9ZZZZ</name>
<reference evidence="3" key="1">
    <citation type="submission" date="2018-05" db="EMBL/GenBank/DDBJ databases">
        <authorList>
            <person name="Lanie J.A."/>
            <person name="Ng W.-L."/>
            <person name="Kazmierczak K.M."/>
            <person name="Andrzejewski T.M."/>
            <person name="Davidsen T.M."/>
            <person name="Wayne K.J."/>
            <person name="Tettelin H."/>
            <person name="Glass J.I."/>
            <person name="Rusch D."/>
            <person name="Podicherti R."/>
            <person name="Tsui H.-C.T."/>
            <person name="Winkler M.E."/>
        </authorList>
    </citation>
    <scope>NUCLEOTIDE SEQUENCE</scope>
</reference>
<dbReference type="PROSITE" id="PS00018">
    <property type="entry name" value="EF_HAND_1"/>
    <property type="match status" value="1"/>
</dbReference>
<dbReference type="InterPro" id="IPR011992">
    <property type="entry name" value="EF-hand-dom_pair"/>
</dbReference>
<proteinExistence type="predicted"/>